<dbReference type="STRING" id="897.B2D07_00310"/>
<organism evidence="2 3">
    <name type="scientific">Desulfococcus multivorans DSM 2059</name>
    <dbReference type="NCBI Taxonomy" id="1121405"/>
    <lineage>
        <taxon>Bacteria</taxon>
        <taxon>Pseudomonadati</taxon>
        <taxon>Thermodesulfobacteriota</taxon>
        <taxon>Desulfobacteria</taxon>
        <taxon>Desulfobacterales</taxon>
        <taxon>Desulfococcaceae</taxon>
        <taxon>Desulfococcus</taxon>
    </lineage>
</organism>
<evidence type="ECO:0000256" key="1">
    <source>
        <dbReference type="SAM" id="Phobius"/>
    </source>
</evidence>
<sequence length="68" mass="7502">MAPDSLCNKRLIALFLLGYILLNNPLLSLFNQPGMVWGIPLFFGYIFGVWLLLIILILLAVASVPPSS</sequence>
<protein>
    <recommendedName>
        <fullName evidence="4">DUF3311 domain-containing protein</fullName>
    </recommendedName>
</protein>
<keyword evidence="1" id="KW-1133">Transmembrane helix</keyword>
<comment type="caution">
    <text evidence="2">The sequence shown here is derived from an EMBL/GenBank/DDBJ whole genome shotgun (WGS) entry which is preliminary data.</text>
</comment>
<feature type="transmembrane region" description="Helical" evidence="1">
    <location>
        <begin position="42"/>
        <end position="64"/>
    </location>
</feature>
<name>S7TXS8_DESML</name>
<dbReference type="AlphaFoldDB" id="S7TXS8"/>
<evidence type="ECO:0000313" key="3">
    <source>
        <dbReference type="Proteomes" id="UP000014977"/>
    </source>
</evidence>
<keyword evidence="3" id="KW-1185">Reference proteome</keyword>
<evidence type="ECO:0000313" key="2">
    <source>
        <dbReference type="EMBL" id="EPR41852.1"/>
    </source>
</evidence>
<accession>S7TXS8</accession>
<dbReference type="EMBL" id="ATHJ01000071">
    <property type="protein sequence ID" value="EPR41852.1"/>
    <property type="molecule type" value="Genomic_DNA"/>
</dbReference>
<gene>
    <name evidence="2" type="ORF">dsmv_1851</name>
</gene>
<keyword evidence="1" id="KW-0812">Transmembrane</keyword>
<evidence type="ECO:0008006" key="4">
    <source>
        <dbReference type="Google" id="ProtNLM"/>
    </source>
</evidence>
<dbReference type="Proteomes" id="UP000014977">
    <property type="component" value="Unassembled WGS sequence"/>
</dbReference>
<proteinExistence type="predicted"/>
<reference evidence="2 3" key="1">
    <citation type="journal article" date="2013" name="Genome Announc.">
        <title>Draft genome sequences for three mercury-methylating, sulfate-reducing bacteria.</title>
        <authorList>
            <person name="Brown S.D."/>
            <person name="Hurt R.A.Jr."/>
            <person name="Gilmour C.C."/>
            <person name="Elias D.A."/>
        </authorList>
    </citation>
    <scope>NUCLEOTIDE SEQUENCE [LARGE SCALE GENOMIC DNA]</scope>
    <source>
        <strain evidence="2 3">DSM 2059</strain>
    </source>
</reference>
<feature type="transmembrane region" description="Helical" evidence="1">
    <location>
        <begin position="12"/>
        <end position="30"/>
    </location>
</feature>
<keyword evidence="1" id="KW-0472">Membrane</keyword>
<dbReference type="eggNOG" id="ENOG5032YQH">
    <property type="taxonomic scope" value="Bacteria"/>
</dbReference>